<feature type="transmembrane region" description="Helical" evidence="6">
    <location>
        <begin position="254"/>
        <end position="272"/>
    </location>
</feature>
<evidence type="ECO:0000256" key="5">
    <source>
        <dbReference type="ARBA" id="ARBA00023136"/>
    </source>
</evidence>
<keyword evidence="5 6" id="KW-0472">Membrane</keyword>
<keyword evidence="2" id="KW-1003">Cell membrane</keyword>
<protein>
    <submittedName>
        <fullName evidence="8">EamA domain-containing membrane protein RarD</fullName>
    </submittedName>
</protein>
<dbReference type="PANTHER" id="PTHR42920">
    <property type="entry name" value="OS03G0707200 PROTEIN-RELATED"/>
    <property type="match status" value="1"/>
</dbReference>
<feature type="transmembrane region" description="Helical" evidence="6">
    <location>
        <begin position="169"/>
        <end position="188"/>
    </location>
</feature>
<proteinExistence type="predicted"/>
<feature type="domain" description="EamA" evidence="7">
    <location>
        <begin position="53"/>
        <end position="184"/>
    </location>
</feature>
<evidence type="ECO:0000256" key="4">
    <source>
        <dbReference type="ARBA" id="ARBA00022989"/>
    </source>
</evidence>
<keyword evidence="3 6" id="KW-0812">Transmembrane</keyword>
<evidence type="ECO:0000256" key="1">
    <source>
        <dbReference type="ARBA" id="ARBA00004651"/>
    </source>
</evidence>
<organism evidence="8 9">
    <name type="scientific">Advenella incenata</name>
    <dbReference type="NCBI Taxonomy" id="267800"/>
    <lineage>
        <taxon>Bacteria</taxon>
        <taxon>Pseudomonadati</taxon>
        <taxon>Pseudomonadota</taxon>
        <taxon>Betaproteobacteria</taxon>
        <taxon>Burkholderiales</taxon>
        <taxon>Alcaligenaceae</taxon>
    </lineage>
</organism>
<evidence type="ECO:0000256" key="2">
    <source>
        <dbReference type="ARBA" id="ARBA00022475"/>
    </source>
</evidence>
<evidence type="ECO:0000256" key="6">
    <source>
        <dbReference type="SAM" id="Phobius"/>
    </source>
</evidence>
<accession>A0A4Q7VS21</accession>
<reference evidence="8 9" key="1">
    <citation type="submission" date="2019-02" db="EMBL/GenBank/DDBJ databases">
        <title>Genomic Encyclopedia of Type Strains, Phase IV (KMG-IV): sequencing the most valuable type-strain genomes for metagenomic binning, comparative biology and taxonomic classification.</title>
        <authorList>
            <person name="Goeker M."/>
        </authorList>
    </citation>
    <scope>NUCLEOTIDE SEQUENCE [LARGE SCALE GENOMIC DNA]</scope>
    <source>
        <strain evidence="8 9">DSM 23814</strain>
    </source>
</reference>
<evidence type="ECO:0000313" key="8">
    <source>
        <dbReference type="EMBL" id="RZT99336.1"/>
    </source>
</evidence>
<keyword evidence="4 6" id="KW-1133">Transmembrane helix</keyword>
<dbReference type="SUPFAM" id="SSF103481">
    <property type="entry name" value="Multidrug resistance efflux transporter EmrE"/>
    <property type="match status" value="2"/>
</dbReference>
<feature type="domain" description="EamA" evidence="7">
    <location>
        <begin position="196"/>
        <end position="323"/>
    </location>
</feature>
<keyword evidence="9" id="KW-1185">Reference proteome</keyword>
<evidence type="ECO:0000256" key="3">
    <source>
        <dbReference type="ARBA" id="ARBA00022692"/>
    </source>
</evidence>
<name>A0A4Q7VS21_9BURK</name>
<comment type="subcellular location">
    <subcellularLocation>
        <location evidence="1">Cell membrane</location>
        <topology evidence="1">Multi-pass membrane protein</topology>
    </subcellularLocation>
</comment>
<gene>
    <name evidence="8" type="ORF">EV681_1119</name>
</gene>
<feature type="transmembrane region" description="Helical" evidence="6">
    <location>
        <begin position="194"/>
        <end position="214"/>
    </location>
</feature>
<evidence type="ECO:0000313" key="9">
    <source>
        <dbReference type="Proteomes" id="UP000293398"/>
    </source>
</evidence>
<feature type="transmembrane region" description="Helical" evidence="6">
    <location>
        <begin position="113"/>
        <end position="134"/>
    </location>
</feature>
<feature type="transmembrane region" description="Helical" evidence="6">
    <location>
        <begin position="284"/>
        <end position="303"/>
    </location>
</feature>
<feature type="transmembrane region" description="Helical" evidence="6">
    <location>
        <begin position="226"/>
        <end position="248"/>
    </location>
</feature>
<dbReference type="EMBL" id="SHKO01000001">
    <property type="protein sequence ID" value="RZT99336.1"/>
    <property type="molecule type" value="Genomic_DNA"/>
</dbReference>
<feature type="transmembrane region" description="Helical" evidence="6">
    <location>
        <begin position="58"/>
        <end position="76"/>
    </location>
</feature>
<feature type="transmembrane region" description="Helical" evidence="6">
    <location>
        <begin position="140"/>
        <end position="157"/>
    </location>
</feature>
<dbReference type="Gene3D" id="1.10.3730.20">
    <property type="match status" value="1"/>
</dbReference>
<sequence length="333" mass="35816">MTGGLRESLDQWQQAVSRPMNRITHQSLAKCLADLHNTGLPERTPPDMTPRQKGLTSAHIAAVFFGLTGVLGHVIHASPMTITFGRALFAVLALYAVALCLKTSIVRGLDRRSYVSLFCSGLALTIHWVTFFMAVKTGGIAIATLGFASFPAFITLLERLVLKDQVNLMDWLLVALVISGLILVTPAIDLNNAGTIGLFWGVISAITFAALALINRTLGRLNAIQIAFWQNLVVLVLCLPLGLGGMAMLSDSSLLWLIVLGVICTALSHFLFVHSLRSIPARSAGLIIALEPVYAIAFAMVLFNEQPTLKMALGAVLIITAAVWPRKQTGHAA</sequence>
<feature type="transmembrane region" description="Helical" evidence="6">
    <location>
        <begin position="82"/>
        <end position="101"/>
    </location>
</feature>
<dbReference type="InterPro" id="IPR000620">
    <property type="entry name" value="EamA_dom"/>
</dbReference>
<dbReference type="Pfam" id="PF00892">
    <property type="entry name" value="EamA"/>
    <property type="match status" value="2"/>
</dbReference>
<dbReference type="Proteomes" id="UP000293398">
    <property type="component" value="Unassembled WGS sequence"/>
</dbReference>
<comment type="caution">
    <text evidence="8">The sequence shown here is derived from an EMBL/GenBank/DDBJ whole genome shotgun (WGS) entry which is preliminary data.</text>
</comment>
<dbReference type="PANTHER" id="PTHR42920:SF5">
    <property type="entry name" value="EAMA DOMAIN-CONTAINING PROTEIN"/>
    <property type="match status" value="1"/>
</dbReference>
<dbReference type="InterPro" id="IPR051258">
    <property type="entry name" value="Diverse_Substrate_Transporter"/>
</dbReference>
<evidence type="ECO:0000259" key="7">
    <source>
        <dbReference type="Pfam" id="PF00892"/>
    </source>
</evidence>
<dbReference type="AlphaFoldDB" id="A0A4Q7VS21"/>
<dbReference type="InterPro" id="IPR037185">
    <property type="entry name" value="EmrE-like"/>
</dbReference>
<dbReference type="GO" id="GO:0005886">
    <property type="term" value="C:plasma membrane"/>
    <property type="evidence" value="ECO:0007669"/>
    <property type="project" value="UniProtKB-SubCell"/>
</dbReference>